<keyword evidence="3" id="KW-1185">Reference proteome</keyword>
<feature type="domain" description="NAD-dependent epimerase/dehydratase" evidence="1">
    <location>
        <begin position="12"/>
        <end position="247"/>
    </location>
</feature>
<reference evidence="2 3" key="1">
    <citation type="submission" date="2018-05" db="EMBL/GenBank/DDBJ databases">
        <title>Marinifilum breve JC075T sp. nov., a marine bacterium isolated from Yongle Blue Hole in the South China Sea.</title>
        <authorList>
            <person name="Fu T."/>
        </authorList>
    </citation>
    <scope>NUCLEOTIDE SEQUENCE [LARGE SCALE GENOMIC DNA]</scope>
    <source>
        <strain evidence="2 3">JC075</strain>
    </source>
</reference>
<name>A0A2V3ZZT3_9BACT</name>
<dbReference type="EMBL" id="QFLI01000002">
    <property type="protein sequence ID" value="PXY02135.1"/>
    <property type="molecule type" value="Genomic_DNA"/>
</dbReference>
<dbReference type="Proteomes" id="UP000248079">
    <property type="component" value="Unassembled WGS sequence"/>
</dbReference>
<dbReference type="AlphaFoldDB" id="A0A2V3ZZT3"/>
<dbReference type="PRINTS" id="PR01713">
    <property type="entry name" value="NUCEPIMERASE"/>
</dbReference>
<organism evidence="2 3">
    <name type="scientific">Marinifilum breve</name>
    <dbReference type="NCBI Taxonomy" id="2184082"/>
    <lineage>
        <taxon>Bacteria</taxon>
        <taxon>Pseudomonadati</taxon>
        <taxon>Bacteroidota</taxon>
        <taxon>Bacteroidia</taxon>
        <taxon>Marinilabiliales</taxon>
        <taxon>Marinifilaceae</taxon>
    </lineage>
</organism>
<dbReference type="Gene3D" id="3.90.25.10">
    <property type="entry name" value="UDP-galactose 4-epimerase, domain 1"/>
    <property type="match status" value="1"/>
</dbReference>
<dbReference type="Pfam" id="PF01370">
    <property type="entry name" value="Epimerase"/>
    <property type="match status" value="1"/>
</dbReference>
<dbReference type="InterPro" id="IPR036291">
    <property type="entry name" value="NAD(P)-bd_dom_sf"/>
</dbReference>
<dbReference type="PANTHER" id="PTHR43245">
    <property type="entry name" value="BIFUNCTIONAL POLYMYXIN RESISTANCE PROTEIN ARNA"/>
    <property type="match status" value="1"/>
</dbReference>
<dbReference type="Gene3D" id="3.40.50.720">
    <property type="entry name" value="NAD(P)-binding Rossmann-like Domain"/>
    <property type="match status" value="1"/>
</dbReference>
<dbReference type="OrthoDB" id="9810015at2"/>
<dbReference type="RefSeq" id="WP_110359769.1">
    <property type="nucleotide sequence ID" value="NZ_QFLI01000002.1"/>
</dbReference>
<proteinExistence type="predicted"/>
<evidence type="ECO:0000313" key="2">
    <source>
        <dbReference type="EMBL" id="PXY02135.1"/>
    </source>
</evidence>
<comment type="caution">
    <text evidence="2">The sequence shown here is derived from an EMBL/GenBank/DDBJ whole genome shotgun (WGS) entry which is preliminary data.</text>
</comment>
<protein>
    <submittedName>
        <fullName evidence="2">LPS biosynthesis protein WbpP</fullName>
    </submittedName>
</protein>
<dbReference type="CDD" id="cd05256">
    <property type="entry name" value="UDP_AE_SDR_e"/>
    <property type="match status" value="1"/>
</dbReference>
<dbReference type="InterPro" id="IPR050177">
    <property type="entry name" value="Lipid_A_modif_metabolic_enz"/>
</dbReference>
<sequence>MNGKHKITNSAVLVTGGAGFIGSNLCELLLKQDNKVICLDNFSTGFRENINDFLSHSNFSLIEGDIRDYQTCQRAIDQVDFVLHQAALGSVPRSINDPMTTTEVNISGFVNMLHAACEAEVKRFVYASSSSVYGDSNDLPKLENKIGNPLSPYAVSKLTNEIFAKNFSELYGIETIGLRYFNVYGQRQNPNGPYAALIPNFILKLYNHQQPVINGDGTYSRDFTFIENVLQANQLAALTPRNQIAGEKQFLAEVFNIACGGSTTVNEILKSLYKECIKYDSNIESIKPIYGKVRKGDVPHSQADVMKAEKLLGFNPEYDIDTGVEKTCQWYWGRLTNK</sequence>
<accession>A0A2V3ZZT3</accession>
<evidence type="ECO:0000259" key="1">
    <source>
        <dbReference type="Pfam" id="PF01370"/>
    </source>
</evidence>
<dbReference type="SUPFAM" id="SSF51735">
    <property type="entry name" value="NAD(P)-binding Rossmann-fold domains"/>
    <property type="match status" value="1"/>
</dbReference>
<dbReference type="InterPro" id="IPR001509">
    <property type="entry name" value="Epimerase_deHydtase"/>
</dbReference>
<gene>
    <name evidence="2" type="ORF">DF185_05685</name>
</gene>
<evidence type="ECO:0000313" key="3">
    <source>
        <dbReference type="Proteomes" id="UP000248079"/>
    </source>
</evidence>
<dbReference type="PANTHER" id="PTHR43245:SF13">
    <property type="entry name" value="UDP-D-APIOSE_UDP-D-XYLOSE SYNTHASE 2"/>
    <property type="match status" value="1"/>
</dbReference>